<dbReference type="SUPFAM" id="SSF82866">
    <property type="entry name" value="Multidrug efflux transporter AcrB transmembrane domain"/>
    <property type="match status" value="1"/>
</dbReference>
<dbReference type="OrthoDB" id="439189at2759"/>
<evidence type="ECO:0000313" key="9">
    <source>
        <dbReference type="EMBL" id="ETO19344.1"/>
    </source>
</evidence>
<evidence type="ECO:0000256" key="7">
    <source>
        <dbReference type="SAM" id="Phobius"/>
    </source>
</evidence>
<dbReference type="Proteomes" id="UP000023152">
    <property type="component" value="Unassembled WGS sequence"/>
</dbReference>
<dbReference type="EMBL" id="ASPP01013770">
    <property type="protein sequence ID" value="ETO19344.1"/>
    <property type="molecule type" value="Genomic_DNA"/>
</dbReference>
<feature type="non-terminal residue" evidence="9">
    <location>
        <position position="1"/>
    </location>
</feature>
<keyword evidence="4 7" id="KW-0812">Transmembrane</keyword>
<feature type="domain" description="Membrane transport protein MMPL" evidence="8">
    <location>
        <begin position="18"/>
        <end position="72"/>
    </location>
</feature>
<dbReference type="InterPro" id="IPR050545">
    <property type="entry name" value="Mycobact_MmpL"/>
</dbReference>
<evidence type="ECO:0000259" key="8">
    <source>
        <dbReference type="Pfam" id="PF03176"/>
    </source>
</evidence>
<dbReference type="AlphaFoldDB" id="X6N0T3"/>
<feature type="transmembrane region" description="Helical" evidence="7">
    <location>
        <begin position="45"/>
        <end position="71"/>
    </location>
</feature>
<sequence>FSINHIKSIQLRKKKKKGLALDYEIFLYSRVFEYRSKKFDGRSSILLAVSSTGPIISAAGTVMAMAFFGLLLEVKEHAFFFFYKKKKKYNFASTIPAVSQMGYVFVFGVLVDTFVIRPLLTPSILSLVDWLNWWPTKMPTENLRKIPLHTNMNNDDSSVWISGDDATEEQKGNASFTFRGAAAASG</sequence>
<evidence type="ECO:0000256" key="2">
    <source>
        <dbReference type="ARBA" id="ARBA00010157"/>
    </source>
</evidence>
<dbReference type="Gene3D" id="1.20.1640.10">
    <property type="entry name" value="Multidrug efflux transporter AcrB transmembrane domain"/>
    <property type="match status" value="1"/>
</dbReference>
<keyword evidence="6 7" id="KW-0472">Membrane</keyword>
<name>X6N0T3_RETFI</name>
<dbReference type="PANTHER" id="PTHR33406">
    <property type="entry name" value="MEMBRANE PROTEIN MJ1562-RELATED"/>
    <property type="match status" value="1"/>
</dbReference>
<proteinExistence type="inferred from homology"/>
<evidence type="ECO:0000256" key="6">
    <source>
        <dbReference type="ARBA" id="ARBA00023136"/>
    </source>
</evidence>
<evidence type="ECO:0000256" key="4">
    <source>
        <dbReference type="ARBA" id="ARBA00022692"/>
    </source>
</evidence>
<reference evidence="9 10" key="1">
    <citation type="journal article" date="2013" name="Curr. Biol.">
        <title>The Genome of the Foraminiferan Reticulomyxa filosa.</title>
        <authorList>
            <person name="Glockner G."/>
            <person name="Hulsmann N."/>
            <person name="Schleicher M."/>
            <person name="Noegel A.A."/>
            <person name="Eichinger L."/>
            <person name="Gallinger C."/>
            <person name="Pawlowski J."/>
            <person name="Sierra R."/>
            <person name="Euteneuer U."/>
            <person name="Pillet L."/>
            <person name="Moustafa A."/>
            <person name="Platzer M."/>
            <person name="Groth M."/>
            <person name="Szafranski K."/>
            <person name="Schliwa M."/>
        </authorList>
    </citation>
    <scope>NUCLEOTIDE SEQUENCE [LARGE SCALE GENOMIC DNA]</scope>
</reference>
<comment type="similarity">
    <text evidence="2">Belongs to the resistance-nodulation-cell division (RND) (TC 2.A.6) family. MmpL subfamily.</text>
</comment>
<protein>
    <recommendedName>
        <fullName evidence="8">Membrane transport protein MMPL domain-containing protein</fullName>
    </recommendedName>
</protein>
<evidence type="ECO:0000313" key="10">
    <source>
        <dbReference type="Proteomes" id="UP000023152"/>
    </source>
</evidence>
<dbReference type="PANTHER" id="PTHR33406:SF6">
    <property type="entry name" value="MEMBRANE PROTEIN YDGH-RELATED"/>
    <property type="match status" value="1"/>
</dbReference>
<evidence type="ECO:0000256" key="3">
    <source>
        <dbReference type="ARBA" id="ARBA00022475"/>
    </source>
</evidence>
<dbReference type="GO" id="GO:0005886">
    <property type="term" value="C:plasma membrane"/>
    <property type="evidence" value="ECO:0007669"/>
    <property type="project" value="UniProtKB-SubCell"/>
</dbReference>
<keyword evidence="10" id="KW-1185">Reference proteome</keyword>
<keyword evidence="5 7" id="KW-1133">Transmembrane helix</keyword>
<comment type="caution">
    <text evidence="9">The sequence shown here is derived from an EMBL/GenBank/DDBJ whole genome shotgun (WGS) entry which is preliminary data.</text>
</comment>
<keyword evidence="3" id="KW-1003">Cell membrane</keyword>
<accession>X6N0T3</accession>
<feature type="transmembrane region" description="Helical" evidence="7">
    <location>
        <begin position="91"/>
        <end position="116"/>
    </location>
</feature>
<organism evidence="9 10">
    <name type="scientific">Reticulomyxa filosa</name>
    <dbReference type="NCBI Taxonomy" id="46433"/>
    <lineage>
        <taxon>Eukaryota</taxon>
        <taxon>Sar</taxon>
        <taxon>Rhizaria</taxon>
        <taxon>Retaria</taxon>
        <taxon>Foraminifera</taxon>
        <taxon>Monothalamids</taxon>
        <taxon>Reticulomyxidae</taxon>
        <taxon>Reticulomyxa</taxon>
    </lineage>
</organism>
<dbReference type="Pfam" id="PF03176">
    <property type="entry name" value="MMPL"/>
    <property type="match status" value="1"/>
</dbReference>
<gene>
    <name evidence="9" type="ORF">RFI_17886</name>
</gene>
<dbReference type="InterPro" id="IPR004869">
    <property type="entry name" value="MMPL_dom"/>
</dbReference>
<comment type="subcellular location">
    <subcellularLocation>
        <location evidence="1">Cell membrane</location>
        <topology evidence="1">Multi-pass membrane protein</topology>
    </subcellularLocation>
</comment>
<evidence type="ECO:0000256" key="5">
    <source>
        <dbReference type="ARBA" id="ARBA00022989"/>
    </source>
</evidence>
<evidence type="ECO:0000256" key="1">
    <source>
        <dbReference type="ARBA" id="ARBA00004651"/>
    </source>
</evidence>